<reference evidence="3" key="1">
    <citation type="journal article" date="2021" name="BMC Genomics">
        <title>Chromosome-level genome assembly and manually-curated proteome of model necrotroph Parastagonospora nodorum Sn15 reveals a genome-wide trove of candidate effector homologs, and redundancy of virulence-related functions within an accessory chromosome.</title>
        <authorList>
            <person name="Bertazzoni S."/>
            <person name="Jones D.A.B."/>
            <person name="Phan H.T."/>
            <person name="Tan K.-C."/>
            <person name="Hane J.K."/>
        </authorList>
    </citation>
    <scope>NUCLEOTIDE SEQUENCE [LARGE SCALE GENOMIC DNA]</scope>
    <source>
        <strain evidence="3">SN15 / ATCC MYA-4574 / FGSC 10173)</strain>
    </source>
</reference>
<sequence length="305" mass="35671">MAKFASIDLSQPCEELTDRFDFLGLPAELRVEIYRYTLKCKFSIKNNHDELVMDEEDKVNIHLLRTCKQIYQEGCDIFYGENRFWFFRQHGLLEIPVALPRHKLDWLKEVTVSVPFSYNPIWIHHNAFGTQDSSALPFEDCLVSSSCTRVDLLPNMWVRTALDALASAAQLRRLHLVILPAYTTRTPDKNTYALLNQNRMCCEFGDHTLFRMVNSDVWHDLAIFLRSKPALEVSCTRLYYADPLIYKPDRFEEQQALLCKLQNRLGIWDLREAAVVDGNWELPKKTAQYLDLSDFYQAFHLMFGE</sequence>
<dbReference type="AlphaFoldDB" id="A0A7U2FDR6"/>
<dbReference type="EMBL" id="CP069037">
    <property type="protein sequence ID" value="QRD03193.1"/>
    <property type="molecule type" value="Genomic_DNA"/>
</dbReference>
<protein>
    <recommendedName>
        <fullName evidence="1">DUF7730 domain-containing protein</fullName>
    </recommendedName>
</protein>
<dbReference type="PANTHER" id="PTHR42085:SF1">
    <property type="entry name" value="F-BOX DOMAIN-CONTAINING PROTEIN"/>
    <property type="match status" value="1"/>
</dbReference>
<dbReference type="OrthoDB" id="62952at2759"/>
<dbReference type="RefSeq" id="XP_001800253.1">
    <property type="nucleotide sequence ID" value="XM_001800201.1"/>
</dbReference>
<dbReference type="VEuPathDB" id="FungiDB:JI435_099690"/>
<dbReference type="InterPro" id="IPR038883">
    <property type="entry name" value="AN11006-like"/>
</dbReference>
<proteinExistence type="predicted"/>
<dbReference type="PANTHER" id="PTHR42085">
    <property type="entry name" value="F-BOX DOMAIN-CONTAINING PROTEIN"/>
    <property type="match status" value="1"/>
</dbReference>
<dbReference type="Proteomes" id="UP000663193">
    <property type="component" value="Chromosome 15"/>
</dbReference>
<evidence type="ECO:0000313" key="2">
    <source>
        <dbReference type="EMBL" id="QRD03193.1"/>
    </source>
</evidence>
<evidence type="ECO:0000313" key="3">
    <source>
        <dbReference type="Proteomes" id="UP000663193"/>
    </source>
</evidence>
<evidence type="ECO:0000259" key="1">
    <source>
        <dbReference type="Pfam" id="PF24864"/>
    </source>
</evidence>
<dbReference type="KEGG" id="pno:SNOG_09969"/>
<accession>A0A7U2FDR6</accession>
<keyword evidence="3" id="KW-1185">Reference proteome</keyword>
<name>A0A7U2FDR6_PHANO</name>
<organism evidence="2 3">
    <name type="scientific">Phaeosphaeria nodorum (strain SN15 / ATCC MYA-4574 / FGSC 10173)</name>
    <name type="common">Glume blotch fungus</name>
    <name type="synonym">Parastagonospora nodorum</name>
    <dbReference type="NCBI Taxonomy" id="321614"/>
    <lineage>
        <taxon>Eukaryota</taxon>
        <taxon>Fungi</taxon>
        <taxon>Dikarya</taxon>
        <taxon>Ascomycota</taxon>
        <taxon>Pezizomycotina</taxon>
        <taxon>Dothideomycetes</taxon>
        <taxon>Pleosporomycetidae</taxon>
        <taxon>Pleosporales</taxon>
        <taxon>Pleosporineae</taxon>
        <taxon>Phaeosphaeriaceae</taxon>
        <taxon>Parastagonospora</taxon>
    </lineage>
</organism>
<dbReference type="InterPro" id="IPR056632">
    <property type="entry name" value="DUF7730"/>
</dbReference>
<dbReference type="Pfam" id="PF24864">
    <property type="entry name" value="DUF7730"/>
    <property type="match status" value="1"/>
</dbReference>
<feature type="domain" description="DUF7730" evidence="1">
    <location>
        <begin position="55"/>
        <end position="180"/>
    </location>
</feature>
<gene>
    <name evidence="2" type="ORF">JI435_099690</name>
</gene>